<keyword evidence="2 5" id="KW-0521">NADP</keyword>
<name>C0LZ70_NANDO</name>
<dbReference type="Pfam" id="PF13561">
    <property type="entry name" value="adh_short_C2"/>
    <property type="match status" value="1"/>
</dbReference>
<keyword evidence="3 5" id="KW-0560">Oxidoreductase</keyword>
<proteinExistence type="evidence at transcript level"/>
<dbReference type="InterPro" id="IPR002347">
    <property type="entry name" value="SDR_fam"/>
</dbReference>
<dbReference type="FunFam" id="3.40.50.720:FF:000312">
    <property type="entry name" value="(+)-neomenthol dehydrogenase"/>
    <property type="match status" value="1"/>
</dbReference>
<dbReference type="EMBL" id="FJ789568">
    <property type="protein sequence ID" value="ACN87275.1"/>
    <property type="molecule type" value="mRNA"/>
</dbReference>
<reference evidence="6" key="1">
    <citation type="submission" date="2009-02" db="EMBL/GenBank/DDBJ databases">
        <title>Evolution of Morphine Biosynthesis in Opium Poppy.</title>
        <authorList>
            <person name="Ziegler J."/>
            <person name="Facchini P.J."/>
            <person name="Geissler R."/>
            <person name="Schmidt J."/>
            <person name="Ammer C."/>
            <person name="Kramell R."/>
            <person name="Voigtlaender S."/>
            <person name="Gesell A."/>
            <person name="Pienkny S."/>
            <person name="Brandt W."/>
        </authorList>
    </citation>
    <scope>NUCLEOTIDE SEQUENCE</scope>
</reference>
<dbReference type="EC" id="1.1.1.-" evidence="5"/>
<evidence type="ECO:0000256" key="3">
    <source>
        <dbReference type="ARBA" id="ARBA00023002"/>
    </source>
</evidence>
<evidence type="ECO:0000313" key="6">
    <source>
        <dbReference type="EMBL" id="ACN87275.1"/>
    </source>
</evidence>
<accession>C0LZ70</accession>
<dbReference type="PANTHER" id="PTHR43490">
    <property type="entry name" value="(+)-NEOMENTHOL DEHYDROGENASE"/>
    <property type="match status" value="1"/>
</dbReference>
<dbReference type="PANTHER" id="PTHR43490:SF131">
    <property type="entry name" value="SALUTARIDINE REDUCTASE-LIKE ISOFORM X2"/>
    <property type="match status" value="1"/>
</dbReference>
<dbReference type="SUPFAM" id="SSF51735">
    <property type="entry name" value="NAD(P)-binding Rossmann-fold domains"/>
    <property type="match status" value="1"/>
</dbReference>
<sequence length="314" mass="34505">MPLNTAKNIFIKNMAETNNKNPTTKRYAVVTGSNKGIGLEICRQLACHGVFVVLTARDPKRGIEAVEKLKESGVSDVVFHQLDVTDPISIASLASFIKAQFGKLDILVNNAGISGAIVDWDAFSATLGEPKDEKPHYKEMMEEPYELAEECLKTNYYGAKKVTEALVPFLKLSDSPRIVNVSSSMGLLKNIPNEEVKKVLSDADSLTEEKMDTLLHAFLNDFKEDLLEPKGWPIFVSAYTVSKAALNAYTRILAKKFPTSRVNSVCPGFVKTDINCNTGTVTVEEGAESPVRLAFLPNDGPSGVFFDRKEESSF</sequence>
<evidence type="ECO:0000256" key="1">
    <source>
        <dbReference type="ARBA" id="ARBA00006484"/>
    </source>
</evidence>
<dbReference type="PRINTS" id="PR00081">
    <property type="entry name" value="GDHRDH"/>
</dbReference>
<dbReference type="Gene3D" id="3.40.50.720">
    <property type="entry name" value="NAD(P)-binding Rossmann-like Domain"/>
    <property type="match status" value="1"/>
</dbReference>
<dbReference type="InterPro" id="IPR036291">
    <property type="entry name" value="NAD(P)-bd_dom_sf"/>
</dbReference>
<dbReference type="InterPro" id="IPR020904">
    <property type="entry name" value="Sc_DH/Rdtase_CS"/>
</dbReference>
<dbReference type="GO" id="GO:0016020">
    <property type="term" value="C:membrane"/>
    <property type="evidence" value="ECO:0007669"/>
    <property type="project" value="TreeGrafter"/>
</dbReference>
<dbReference type="InterPro" id="IPR045313">
    <property type="entry name" value="CBR1-like"/>
</dbReference>
<organism evidence="6">
    <name type="scientific">Nandina domestica</name>
    <name type="common">Heavenly bamboo</name>
    <dbReference type="NCBI Taxonomy" id="41776"/>
    <lineage>
        <taxon>Eukaryota</taxon>
        <taxon>Viridiplantae</taxon>
        <taxon>Streptophyta</taxon>
        <taxon>Embryophyta</taxon>
        <taxon>Tracheophyta</taxon>
        <taxon>Spermatophyta</taxon>
        <taxon>Magnoliopsida</taxon>
        <taxon>Ranunculales</taxon>
        <taxon>Berberidaceae</taxon>
        <taxon>Nandinoideae</taxon>
        <taxon>Nandineae</taxon>
        <taxon>Nandina</taxon>
    </lineage>
</organism>
<comment type="similarity">
    <text evidence="1 4">Belongs to the short-chain dehydrogenases/reductases (SDR) family.</text>
</comment>
<dbReference type="GO" id="GO:0016616">
    <property type="term" value="F:oxidoreductase activity, acting on the CH-OH group of donors, NAD or NADP as acceptor"/>
    <property type="evidence" value="ECO:0007669"/>
    <property type="project" value="InterPro"/>
</dbReference>
<protein>
    <recommendedName>
        <fullName evidence="5">Short-chain dehydrogenase/reductase</fullName>
        <ecNumber evidence="5">1.1.1.-</ecNumber>
    </recommendedName>
</protein>
<evidence type="ECO:0000256" key="5">
    <source>
        <dbReference type="RuleBase" id="RU369024"/>
    </source>
</evidence>
<dbReference type="AlphaFoldDB" id="C0LZ70"/>
<dbReference type="PROSITE" id="PS00061">
    <property type="entry name" value="ADH_SHORT"/>
    <property type="match status" value="1"/>
</dbReference>
<dbReference type="Pfam" id="PF00106">
    <property type="entry name" value="adh_short"/>
    <property type="match status" value="1"/>
</dbReference>
<dbReference type="CDD" id="cd05324">
    <property type="entry name" value="carb_red_PTCR-like_SDR_c"/>
    <property type="match status" value="1"/>
</dbReference>
<evidence type="ECO:0000256" key="4">
    <source>
        <dbReference type="RuleBase" id="RU000363"/>
    </source>
</evidence>
<dbReference type="PRINTS" id="PR00080">
    <property type="entry name" value="SDRFAMILY"/>
</dbReference>
<evidence type="ECO:0000256" key="2">
    <source>
        <dbReference type="ARBA" id="ARBA00022857"/>
    </source>
</evidence>